<dbReference type="InterPro" id="IPR012944">
    <property type="entry name" value="SusD_RagB_dom"/>
</dbReference>
<evidence type="ECO:0000259" key="8">
    <source>
        <dbReference type="Pfam" id="PF14322"/>
    </source>
</evidence>
<dbReference type="PROSITE" id="PS51257">
    <property type="entry name" value="PROKAR_LIPOPROTEIN"/>
    <property type="match status" value="1"/>
</dbReference>
<dbReference type="InterPro" id="IPR033985">
    <property type="entry name" value="SusD-like_N"/>
</dbReference>
<dbReference type="Gene3D" id="1.25.40.390">
    <property type="match status" value="1"/>
</dbReference>
<dbReference type="Proteomes" id="UP001460202">
    <property type="component" value="Unassembled WGS sequence"/>
</dbReference>
<evidence type="ECO:0000313" key="10">
    <source>
        <dbReference type="Proteomes" id="UP001460202"/>
    </source>
</evidence>
<feature type="domain" description="RagB/SusD" evidence="7">
    <location>
        <begin position="368"/>
        <end position="613"/>
    </location>
</feature>
<evidence type="ECO:0000256" key="4">
    <source>
        <dbReference type="ARBA" id="ARBA00023136"/>
    </source>
</evidence>
<dbReference type="SUPFAM" id="SSF48452">
    <property type="entry name" value="TPR-like"/>
    <property type="match status" value="1"/>
</dbReference>
<evidence type="ECO:0000256" key="3">
    <source>
        <dbReference type="ARBA" id="ARBA00022729"/>
    </source>
</evidence>
<dbReference type="EMBL" id="JBBMFL010000001">
    <property type="protein sequence ID" value="MEQ2543392.1"/>
    <property type="molecule type" value="Genomic_DNA"/>
</dbReference>
<comment type="similarity">
    <text evidence="2">Belongs to the SusD family.</text>
</comment>
<keyword evidence="10" id="KW-1185">Reference proteome</keyword>
<evidence type="ECO:0000313" key="9">
    <source>
        <dbReference type="EMBL" id="MEQ2543392.1"/>
    </source>
</evidence>
<feature type="chain" id="PRO_5046277680" evidence="6">
    <location>
        <begin position="22"/>
        <end position="618"/>
    </location>
</feature>
<reference evidence="9 10" key="1">
    <citation type="submission" date="2024-03" db="EMBL/GenBank/DDBJ databases">
        <title>Human intestinal bacterial collection.</title>
        <authorList>
            <person name="Pauvert C."/>
            <person name="Hitch T.C.A."/>
            <person name="Clavel T."/>
        </authorList>
    </citation>
    <scope>NUCLEOTIDE SEQUENCE [LARGE SCALE GENOMIC DNA]</scope>
    <source>
        <strain evidence="9 10">CLA-KB-H122</strain>
    </source>
</reference>
<dbReference type="InterPro" id="IPR011990">
    <property type="entry name" value="TPR-like_helical_dom_sf"/>
</dbReference>
<dbReference type="RefSeq" id="WP_349093565.1">
    <property type="nucleotide sequence ID" value="NZ_JBBMFL010000001.1"/>
</dbReference>
<accession>A0ABV1GSL4</accession>
<comment type="caution">
    <text evidence="9">The sequence shown here is derived from an EMBL/GenBank/DDBJ whole genome shotgun (WGS) entry which is preliminary data.</text>
</comment>
<feature type="domain" description="SusD-like N-terminal" evidence="8">
    <location>
        <begin position="22"/>
        <end position="231"/>
    </location>
</feature>
<organism evidence="9 10">
    <name type="scientific">Alistipes intestinihominis</name>
    <dbReference type="NCBI Taxonomy" id="3133172"/>
    <lineage>
        <taxon>Bacteria</taxon>
        <taxon>Pseudomonadati</taxon>
        <taxon>Bacteroidota</taxon>
        <taxon>Bacteroidia</taxon>
        <taxon>Bacteroidales</taxon>
        <taxon>Rikenellaceae</taxon>
        <taxon>Alistipes</taxon>
    </lineage>
</organism>
<evidence type="ECO:0000256" key="5">
    <source>
        <dbReference type="ARBA" id="ARBA00023237"/>
    </source>
</evidence>
<feature type="signal peptide" evidence="6">
    <location>
        <begin position="1"/>
        <end position="21"/>
    </location>
</feature>
<comment type="subcellular location">
    <subcellularLocation>
        <location evidence="1">Cell outer membrane</location>
    </subcellularLocation>
</comment>
<evidence type="ECO:0000259" key="7">
    <source>
        <dbReference type="Pfam" id="PF07980"/>
    </source>
</evidence>
<evidence type="ECO:0000256" key="6">
    <source>
        <dbReference type="SAM" id="SignalP"/>
    </source>
</evidence>
<proteinExistence type="inferred from homology"/>
<gene>
    <name evidence="9" type="ORF">WMO46_00300</name>
</gene>
<keyword evidence="3 6" id="KW-0732">Signal</keyword>
<protein>
    <submittedName>
        <fullName evidence="9">RagB/SusD family nutrient uptake outer membrane protein</fullName>
    </submittedName>
</protein>
<evidence type="ECO:0000256" key="2">
    <source>
        <dbReference type="ARBA" id="ARBA00006275"/>
    </source>
</evidence>
<keyword evidence="4" id="KW-0472">Membrane</keyword>
<keyword evidence="5" id="KW-0998">Cell outer membrane</keyword>
<name>A0ABV1GSL4_9BACT</name>
<evidence type="ECO:0000256" key="1">
    <source>
        <dbReference type="ARBA" id="ARBA00004442"/>
    </source>
</evidence>
<sequence length="618" mass="70246">MKRTIRHITALGLLFTVCSCADFLSTESPSTMPDTKVFSTEGDTYRAVMNIYAVLARNSLYSQRVSLFAPYNNDIEYAKTNATAEDSRRGLWDYTLTSANTETLPMWADLYMGINSANECIAGIENGPLLGATSPETPSAIRQLYGEAKALRALLYLELVRNWGDVPFLTRETRYNDDFYIAPTDRDEILAYLIDDLIDAEPGMFYASEIAEACERMNRGAVQALIARLSLTRGGWALRPNADDVSDPGRMVRPDDYEKYYRIANTYARKLYESGKHSLGLSYKQVFVNEAQKVFPSNDDMLYEVAMAMSYSSYVGHYIGQRIDNSPSIIYGYSNPWFMVTMPYFHSFDSADLRRSVNCTPYTWVWNNTKGRIEQKISDWKNIYIGKWSKLDMKTPQGAGATINTGINFPVLRYTDALLMLAETENELNDGPTDLAREALKTVRRRAFASGLHAEKVDNYVAALTGHDDFFEAVAQERAWEFCGEGIRKYDLIRWNRLRQSLIDLRQKHIDMAVGARTGTGKYKDIPANIYWKLLDDGTLDIVGLDQNMSSAPAGYSTRGWAKEMVSQSGSEYIVNDAVDQWWRPEIYNRDPMVYIYPYPKDVVAESKGMIVNRYGKR</sequence>
<dbReference type="Pfam" id="PF07980">
    <property type="entry name" value="SusD_RagB"/>
    <property type="match status" value="1"/>
</dbReference>
<dbReference type="Pfam" id="PF14322">
    <property type="entry name" value="SusD-like_3"/>
    <property type="match status" value="1"/>
</dbReference>